<dbReference type="EMBL" id="JAROCY010000003">
    <property type="protein sequence ID" value="MDF8332425.1"/>
    <property type="molecule type" value="Genomic_DNA"/>
</dbReference>
<dbReference type="InterPro" id="IPR037066">
    <property type="entry name" value="Plug_dom_sf"/>
</dbReference>
<dbReference type="Gene3D" id="2.40.170.20">
    <property type="entry name" value="TonB-dependent receptor, beta-barrel domain"/>
    <property type="match status" value="1"/>
</dbReference>
<dbReference type="Pfam" id="PF07715">
    <property type="entry name" value="Plug"/>
    <property type="match status" value="1"/>
</dbReference>
<keyword evidence="7 8" id="KW-0998">Cell outer membrane</keyword>
<evidence type="ECO:0000256" key="6">
    <source>
        <dbReference type="ARBA" id="ARBA00023136"/>
    </source>
</evidence>
<keyword evidence="10" id="KW-0732">Signal</keyword>
<evidence type="ECO:0000313" key="13">
    <source>
        <dbReference type="EMBL" id="MDF8332425.1"/>
    </source>
</evidence>
<protein>
    <submittedName>
        <fullName evidence="13">TonB-dependent receptor</fullName>
    </submittedName>
</protein>
<dbReference type="Pfam" id="PF00593">
    <property type="entry name" value="TonB_dep_Rec_b-barrel"/>
    <property type="match status" value="1"/>
</dbReference>
<evidence type="ECO:0000256" key="7">
    <source>
        <dbReference type="ARBA" id="ARBA00023237"/>
    </source>
</evidence>
<feature type="domain" description="TonB-dependent receptor-like beta-barrel" evidence="11">
    <location>
        <begin position="299"/>
        <end position="796"/>
    </location>
</feature>
<evidence type="ECO:0000256" key="10">
    <source>
        <dbReference type="SAM" id="SignalP"/>
    </source>
</evidence>
<evidence type="ECO:0000259" key="11">
    <source>
        <dbReference type="Pfam" id="PF00593"/>
    </source>
</evidence>
<evidence type="ECO:0000256" key="3">
    <source>
        <dbReference type="ARBA" id="ARBA00022452"/>
    </source>
</evidence>
<dbReference type="InterPro" id="IPR039426">
    <property type="entry name" value="TonB-dep_rcpt-like"/>
</dbReference>
<dbReference type="RefSeq" id="WP_277275583.1">
    <property type="nucleotide sequence ID" value="NZ_JAROCY010000003.1"/>
</dbReference>
<name>A0ABT6CES7_9SPHN</name>
<dbReference type="SUPFAM" id="SSF56935">
    <property type="entry name" value="Porins"/>
    <property type="match status" value="1"/>
</dbReference>
<organism evidence="13 14">
    <name type="scientific">Novosphingobium cyanobacteriorum</name>
    <dbReference type="NCBI Taxonomy" id="3024215"/>
    <lineage>
        <taxon>Bacteria</taxon>
        <taxon>Pseudomonadati</taxon>
        <taxon>Pseudomonadota</taxon>
        <taxon>Alphaproteobacteria</taxon>
        <taxon>Sphingomonadales</taxon>
        <taxon>Sphingomonadaceae</taxon>
        <taxon>Novosphingobium</taxon>
    </lineage>
</organism>
<evidence type="ECO:0000256" key="9">
    <source>
        <dbReference type="RuleBase" id="RU003357"/>
    </source>
</evidence>
<comment type="caution">
    <text evidence="13">The sequence shown here is derived from an EMBL/GenBank/DDBJ whole genome shotgun (WGS) entry which is preliminary data.</text>
</comment>
<evidence type="ECO:0000256" key="1">
    <source>
        <dbReference type="ARBA" id="ARBA00004571"/>
    </source>
</evidence>
<accession>A0ABT6CES7</accession>
<reference evidence="13 14" key="1">
    <citation type="submission" date="2023-03" db="EMBL/GenBank/DDBJ databases">
        <title>Novosphingobium cyanobacteriorum sp. nov., isolated from a eutrophic reservoir during the Microcystis bloom period.</title>
        <authorList>
            <person name="Kang M."/>
            <person name="Le V."/>
            <person name="Ko S.-R."/>
            <person name="Lee S.-A."/>
            <person name="Ahn C.-Y."/>
        </authorList>
    </citation>
    <scope>NUCLEOTIDE SEQUENCE [LARGE SCALE GENOMIC DNA]</scope>
    <source>
        <strain evidence="13 14">HBC54</strain>
    </source>
</reference>
<sequence>MSLFSKTATVALLASTAISTAAFAQEAPAPGDAGEAIIVTGTRTTGMRAADSAAPLQVVGTQAMQAVGQQDLSQVLAQSLPSLNFQAFGGDTANLTLSVALRGLSPNDTLVLVNGKRRHTTANLAVLGGSPYSGGATTDLSFVPTNAIGQIEILQDGAAAQYGSDAIAGVVNIILKDKSEGGLFTVTGGKNYEGDGETISSALNIGFKLGDRGFVNVTGEYKFHDYTQRGNCDRRYFTPTCSIRTDIDPIDAAGVQLNPFFPNVNPILGDAKYTIYNVMVNAGYELSDNVSAYAFGSYGNRIAKSYQNYRRATRVVGTTSTGATVYPFPAGFNPQESLREEDFSVTGGFKGDLSGWNWDLSLTYGRDSVAIYTLNSVNPALYADLQLQNPTLIAPQRNFYDGTLINSEWAVEGGVTKEFEAGLAKPITLAFGGNYRKDNYTIVAGEPASYYKGGAQAYPGFAPSDSGSNGREAYAGYIDLAVDPVTGMHIDLAGRYEHYSDFGNVWTGKATARYDFSEAFALRGTVSNGFRAPTLAEAYYSSVNVGPGTIFGQFPPNSPASTALGFGPLQPEKSTNFSAGLVAHPIPGMQLTIDAYQIKLKKRIVPSAAIFGSFGTEVVSQAILDALVARGISLVDATSYSGINIFTNGADTRTRGIEATLDYTTDFDDAGKVAWTVGFNYNTTKLLKVYPLPAQVANPAYGQTDLLDRNSRDALTRSTPRVKTIVNALWTLGKFSVNLRETIYGSSAQWTSYSGSGNPGADGVTELKIGTTAITDLNVGYKLTGGFRLDVGANNLFDKKAPTIPTVGGRPASGGNVYNAPLAFTPWGINGGYYYARATFTF</sequence>
<evidence type="ECO:0000313" key="14">
    <source>
        <dbReference type="Proteomes" id="UP001222770"/>
    </source>
</evidence>
<dbReference type="Proteomes" id="UP001222770">
    <property type="component" value="Unassembled WGS sequence"/>
</dbReference>
<dbReference type="InterPro" id="IPR036942">
    <property type="entry name" value="Beta-barrel_TonB_sf"/>
</dbReference>
<feature type="domain" description="TonB-dependent receptor plug" evidence="12">
    <location>
        <begin position="50"/>
        <end position="170"/>
    </location>
</feature>
<feature type="signal peptide" evidence="10">
    <location>
        <begin position="1"/>
        <end position="24"/>
    </location>
</feature>
<evidence type="ECO:0000256" key="8">
    <source>
        <dbReference type="PROSITE-ProRule" id="PRU01360"/>
    </source>
</evidence>
<comment type="similarity">
    <text evidence="8 9">Belongs to the TonB-dependent receptor family.</text>
</comment>
<dbReference type="PANTHER" id="PTHR47234">
    <property type="match status" value="1"/>
</dbReference>
<dbReference type="PROSITE" id="PS52016">
    <property type="entry name" value="TONB_DEPENDENT_REC_3"/>
    <property type="match status" value="1"/>
</dbReference>
<evidence type="ECO:0000256" key="5">
    <source>
        <dbReference type="ARBA" id="ARBA00023077"/>
    </source>
</evidence>
<evidence type="ECO:0000256" key="4">
    <source>
        <dbReference type="ARBA" id="ARBA00022692"/>
    </source>
</evidence>
<dbReference type="InterPro" id="IPR012910">
    <property type="entry name" value="Plug_dom"/>
</dbReference>
<keyword evidence="13" id="KW-0675">Receptor</keyword>
<dbReference type="CDD" id="cd01347">
    <property type="entry name" value="ligand_gated_channel"/>
    <property type="match status" value="1"/>
</dbReference>
<proteinExistence type="inferred from homology"/>
<keyword evidence="2 8" id="KW-0813">Transport</keyword>
<gene>
    <name evidence="13" type="ORF">POM99_04360</name>
</gene>
<evidence type="ECO:0000256" key="2">
    <source>
        <dbReference type="ARBA" id="ARBA00022448"/>
    </source>
</evidence>
<evidence type="ECO:0000259" key="12">
    <source>
        <dbReference type="Pfam" id="PF07715"/>
    </source>
</evidence>
<dbReference type="PANTHER" id="PTHR47234:SF3">
    <property type="entry name" value="SECRETIN_TONB SHORT N-TERMINAL DOMAIN-CONTAINING PROTEIN"/>
    <property type="match status" value="1"/>
</dbReference>
<keyword evidence="6 8" id="KW-0472">Membrane</keyword>
<keyword evidence="5 9" id="KW-0798">TonB box</keyword>
<keyword evidence="14" id="KW-1185">Reference proteome</keyword>
<dbReference type="Gene3D" id="2.170.130.10">
    <property type="entry name" value="TonB-dependent receptor, plug domain"/>
    <property type="match status" value="1"/>
</dbReference>
<keyword evidence="4 8" id="KW-0812">Transmembrane</keyword>
<dbReference type="InterPro" id="IPR000531">
    <property type="entry name" value="Beta-barrel_TonB"/>
</dbReference>
<comment type="subcellular location">
    <subcellularLocation>
        <location evidence="1 8">Cell outer membrane</location>
        <topology evidence="1 8">Multi-pass membrane protein</topology>
    </subcellularLocation>
</comment>
<feature type="chain" id="PRO_5046469246" evidence="10">
    <location>
        <begin position="25"/>
        <end position="842"/>
    </location>
</feature>
<keyword evidence="3 8" id="KW-1134">Transmembrane beta strand</keyword>